<dbReference type="GO" id="GO:0005886">
    <property type="term" value="C:plasma membrane"/>
    <property type="evidence" value="ECO:0007669"/>
    <property type="project" value="UniProtKB-SubCell"/>
</dbReference>
<dbReference type="Pfam" id="PF00001">
    <property type="entry name" value="7tm_1"/>
    <property type="match status" value="1"/>
</dbReference>
<keyword evidence="13" id="KW-1185">Reference proteome</keyword>
<dbReference type="InterPro" id="IPR017452">
    <property type="entry name" value="GPCR_Rhodpsn_7TM"/>
</dbReference>
<evidence type="ECO:0000256" key="4">
    <source>
        <dbReference type="ARBA" id="ARBA00022989"/>
    </source>
</evidence>
<protein>
    <submittedName>
        <fullName evidence="12">Trace amine-associated receptor 7b</fullName>
    </submittedName>
</protein>
<evidence type="ECO:0000256" key="2">
    <source>
        <dbReference type="ARBA" id="ARBA00022475"/>
    </source>
</evidence>
<keyword evidence="3 9" id="KW-0812">Transmembrane</keyword>
<feature type="transmembrane region" description="Helical" evidence="10">
    <location>
        <begin position="185"/>
        <end position="203"/>
    </location>
</feature>
<evidence type="ECO:0000256" key="8">
    <source>
        <dbReference type="ARBA" id="ARBA00023224"/>
    </source>
</evidence>
<dbReference type="GO" id="GO:0004930">
    <property type="term" value="F:G protein-coupled receptor activity"/>
    <property type="evidence" value="ECO:0007669"/>
    <property type="project" value="UniProtKB-KW"/>
</dbReference>
<comment type="similarity">
    <text evidence="9">Belongs to the G-protein coupled receptor 1 family.</text>
</comment>
<sequence length="363" mass="41538">MSFNDSDLILGNTPKPSRSLIHREVIFKVYLTRGVIAFPLALITTFSNGLVMFLFVKDPKKSIRSSPSCVLVASLALVDFLVGCGLEPTDAYYSLSIAYGKTPSIPRKVMQIASAYLLLCSVLLLMLIAIDRFLAISCPIRYAQIINKKIVYASVVLVIGYCSALLFFVVEWAEDYRNEIFCGHIDLVVLITITLFGGLVYSLRKQTRQLIKLSVNSDENFIIQASRRERKVTLTLAIMLVVFLACTMPWFLMMQMFDYCSICRRNWWIMKLLFISFQANCALNPFFCTLRLPRYKAALKVILAHLTFNWWFWPGTWRILSASRMKRKRSSGSYALNDSTQQKNLSPIFENGSPVLTQYQFKY</sequence>
<feature type="transmembrane region" description="Helical" evidence="10">
    <location>
        <begin position="68"/>
        <end position="89"/>
    </location>
</feature>
<dbReference type="PANTHER" id="PTHR24249">
    <property type="entry name" value="HISTAMINE RECEPTOR-RELATED G-PROTEIN COUPLED RECEPTOR"/>
    <property type="match status" value="1"/>
</dbReference>
<dbReference type="PRINTS" id="PR00237">
    <property type="entry name" value="GPCRRHODOPSN"/>
</dbReference>
<keyword evidence="7 9" id="KW-0675">Receptor</keyword>
<evidence type="ECO:0000313" key="12">
    <source>
        <dbReference type="EMBL" id="KAK2553325.1"/>
    </source>
</evidence>
<keyword evidence="5 9" id="KW-0297">G-protein coupled receptor</keyword>
<evidence type="ECO:0000256" key="10">
    <source>
        <dbReference type="SAM" id="Phobius"/>
    </source>
</evidence>
<dbReference type="PROSITE" id="PS50262">
    <property type="entry name" value="G_PROTEIN_RECEP_F1_2"/>
    <property type="match status" value="1"/>
</dbReference>
<comment type="caution">
    <text evidence="12">The sequence shown here is derived from an EMBL/GenBank/DDBJ whole genome shotgun (WGS) entry which is preliminary data.</text>
</comment>
<feature type="transmembrane region" description="Helical" evidence="10">
    <location>
        <begin position="297"/>
        <end position="313"/>
    </location>
</feature>
<dbReference type="SMART" id="SM01381">
    <property type="entry name" value="7TM_GPCR_Srsx"/>
    <property type="match status" value="1"/>
</dbReference>
<keyword evidence="6 10" id="KW-0472">Membrane</keyword>
<accession>A0AAD9UXL9</accession>
<organism evidence="12 13">
    <name type="scientific">Acropora cervicornis</name>
    <name type="common">Staghorn coral</name>
    <dbReference type="NCBI Taxonomy" id="6130"/>
    <lineage>
        <taxon>Eukaryota</taxon>
        <taxon>Metazoa</taxon>
        <taxon>Cnidaria</taxon>
        <taxon>Anthozoa</taxon>
        <taxon>Hexacorallia</taxon>
        <taxon>Scleractinia</taxon>
        <taxon>Astrocoeniina</taxon>
        <taxon>Acroporidae</taxon>
        <taxon>Acropora</taxon>
    </lineage>
</organism>
<feature type="transmembrane region" description="Helical" evidence="10">
    <location>
        <begin position="232"/>
        <end position="252"/>
    </location>
</feature>
<dbReference type="InterPro" id="IPR050569">
    <property type="entry name" value="TAAR"/>
</dbReference>
<dbReference type="AlphaFoldDB" id="A0AAD9UXL9"/>
<feature type="transmembrane region" description="Helical" evidence="10">
    <location>
        <begin position="150"/>
        <end position="173"/>
    </location>
</feature>
<gene>
    <name evidence="12" type="ORF">P5673_025296</name>
</gene>
<dbReference type="PANTHER" id="PTHR24249:SF372">
    <property type="entry name" value="G-PROTEIN COUPLED RECEPTORS FAMILY 1 PROFILE DOMAIN-CONTAINING PROTEIN"/>
    <property type="match status" value="1"/>
</dbReference>
<dbReference type="SUPFAM" id="SSF81321">
    <property type="entry name" value="Family A G protein-coupled receptor-like"/>
    <property type="match status" value="1"/>
</dbReference>
<evidence type="ECO:0000256" key="1">
    <source>
        <dbReference type="ARBA" id="ARBA00004651"/>
    </source>
</evidence>
<proteinExistence type="inferred from homology"/>
<evidence type="ECO:0000256" key="3">
    <source>
        <dbReference type="ARBA" id="ARBA00022692"/>
    </source>
</evidence>
<dbReference type="Proteomes" id="UP001249851">
    <property type="component" value="Unassembled WGS sequence"/>
</dbReference>
<dbReference type="InterPro" id="IPR000276">
    <property type="entry name" value="GPCR_Rhodpsn"/>
</dbReference>
<dbReference type="CDD" id="cd00637">
    <property type="entry name" value="7tm_classA_rhodopsin-like"/>
    <property type="match status" value="1"/>
</dbReference>
<evidence type="ECO:0000256" key="5">
    <source>
        <dbReference type="ARBA" id="ARBA00023040"/>
    </source>
</evidence>
<evidence type="ECO:0000259" key="11">
    <source>
        <dbReference type="PROSITE" id="PS50262"/>
    </source>
</evidence>
<dbReference type="EMBL" id="JARQWQ010000078">
    <property type="protein sequence ID" value="KAK2553325.1"/>
    <property type="molecule type" value="Genomic_DNA"/>
</dbReference>
<evidence type="ECO:0000256" key="9">
    <source>
        <dbReference type="RuleBase" id="RU000688"/>
    </source>
</evidence>
<evidence type="ECO:0000256" key="7">
    <source>
        <dbReference type="ARBA" id="ARBA00023170"/>
    </source>
</evidence>
<feature type="transmembrane region" description="Helical" evidence="10">
    <location>
        <begin position="109"/>
        <end position="130"/>
    </location>
</feature>
<keyword evidence="4 10" id="KW-1133">Transmembrane helix</keyword>
<dbReference type="PROSITE" id="PS00237">
    <property type="entry name" value="G_PROTEIN_RECEP_F1_1"/>
    <property type="match status" value="1"/>
</dbReference>
<feature type="transmembrane region" description="Helical" evidence="10">
    <location>
        <begin position="36"/>
        <end position="56"/>
    </location>
</feature>
<evidence type="ECO:0000313" key="13">
    <source>
        <dbReference type="Proteomes" id="UP001249851"/>
    </source>
</evidence>
<name>A0AAD9UXL9_ACRCE</name>
<keyword evidence="2" id="KW-1003">Cell membrane</keyword>
<keyword evidence="8 9" id="KW-0807">Transducer</keyword>
<comment type="subcellular location">
    <subcellularLocation>
        <location evidence="1">Cell membrane</location>
        <topology evidence="1">Multi-pass membrane protein</topology>
    </subcellularLocation>
</comment>
<reference evidence="12" key="1">
    <citation type="journal article" date="2023" name="G3 (Bethesda)">
        <title>Whole genome assembly and annotation of the endangered Caribbean coral Acropora cervicornis.</title>
        <authorList>
            <person name="Selwyn J.D."/>
            <person name="Vollmer S.V."/>
        </authorList>
    </citation>
    <scope>NUCLEOTIDE SEQUENCE</scope>
    <source>
        <strain evidence="12">K2</strain>
    </source>
</reference>
<reference evidence="12" key="2">
    <citation type="journal article" date="2023" name="Science">
        <title>Genomic signatures of disease resistance in endangered staghorn corals.</title>
        <authorList>
            <person name="Vollmer S.V."/>
            <person name="Selwyn J.D."/>
            <person name="Despard B.A."/>
            <person name="Roesel C.L."/>
        </authorList>
    </citation>
    <scope>NUCLEOTIDE SEQUENCE</scope>
    <source>
        <strain evidence="12">K2</strain>
    </source>
</reference>
<feature type="domain" description="G-protein coupled receptors family 1 profile" evidence="11">
    <location>
        <begin position="47"/>
        <end position="288"/>
    </location>
</feature>
<evidence type="ECO:0000256" key="6">
    <source>
        <dbReference type="ARBA" id="ARBA00023136"/>
    </source>
</evidence>
<dbReference type="Gene3D" id="1.20.1070.10">
    <property type="entry name" value="Rhodopsin 7-helix transmembrane proteins"/>
    <property type="match status" value="1"/>
</dbReference>